<dbReference type="GO" id="GO:0019288">
    <property type="term" value="P:isopentenyl diphosphate biosynthetic process, methylerythritol 4-phosphate pathway"/>
    <property type="evidence" value="ECO:0007669"/>
    <property type="project" value="TreeGrafter"/>
</dbReference>
<dbReference type="PANTHER" id="PTHR30454:SF0">
    <property type="entry name" value="4-HYDROXY-3-METHYLBUT-2-EN-1-YL DIPHOSPHATE SYNTHASE (FERREDOXIN), CHLOROPLASTIC"/>
    <property type="match status" value="1"/>
</dbReference>
<evidence type="ECO:0000313" key="10">
    <source>
        <dbReference type="EMBL" id="HHF98983.1"/>
    </source>
</evidence>
<feature type="non-terminal residue" evidence="10">
    <location>
        <position position="1"/>
    </location>
</feature>
<reference evidence="10" key="1">
    <citation type="journal article" date="2020" name="mSystems">
        <title>Genome- and Community-Level Interaction Insights into Carbon Utilization and Element Cycling Functions of Hydrothermarchaeota in Hydrothermal Sediment.</title>
        <authorList>
            <person name="Zhou Z."/>
            <person name="Liu Y."/>
            <person name="Xu W."/>
            <person name="Pan J."/>
            <person name="Luo Z.H."/>
            <person name="Li M."/>
        </authorList>
    </citation>
    <scope>NUCLEOTIDE SEQUENCE [LARGE SCALE GENOMIC DNA]</scope>
    <source>
        <strain evidence="10">HyVt-92</strain>
    </source>
</reference>
<keyword evidence="4 10" id="KW-0560">Oxidoreductase</keyword>
<gene>
    <name evidence="10" type="ORF">ENL39_05815</name>
</gene>
<evidence type="ECO:0000256" key="3">
    <source>
        <dbReference type="ARBA" id="ARBA00022723"/>
    </source>
</evidence>
<evidence type="ECO:0000256" key="7">
    <source>
        <dbReference type="ARBA" id="ARBA00023229"/>
    </source>
</evidence>
<evidence type="ECO:0000256" key="4">
    <source>
        <dbReference type="ARBA" id="ARBA00023002"/>
    </source>
</evidence>
<dbReference type="EMBL" id="DRTT01000158">
    <property type="protein sequence ID" value="HHF98983.1"/>
    <property type="molecule type" value="Genomic_DNA"/>
</dbReference>
<evidence type="ECO:0000256" key="1">
    <source>
        <dbReference type="ARBA" id="ARBA00001966"/>
    </source>
</evidence>
<dbReference type="NCBIfam" id="NF001540">
    <property type="entry name" value="PRK00366.1"/>
    <property type="match status" value="1"/>
</dbReference>
<protein>
    <submittedName>
        <fullName evidence="10">Flavodoxin-dependent (E)-4-hydroxy-3-methylbut-2-enyl-diphosphate synthase</fullName>
        <ecNumber evidence="10">1.17.7.1</ecNumber>
    </submittedName>
</protein>
<dbReference type="PANTHER" id="PTHR30454">
    <property type="entry name" value="4-HYDROXY-3-METHYLBUT-2-EN-1-YL DIPHOSPHATE SYNTHASE"/>
    <property type="match status" value="1"/>
</dbReference>
<dbReference type="InterPro" id="IPR011005">
    <property type="entry name" value="Dihydropteroate_synth-like_sf"/>
</dbReference>
<dbReference type="SUPFAM" id="SSF51717">
    <property type="entry name" value="Dihydropteroate synthetase-like"/>
    <property type="match status" value="1"/>
</dbReference>
<dbReference type="GO" id="GO:0046429">
    <property type="term" value="F:4-hydroxy-3-methylbut-2-en-1-yl diphosphate synthase activity (ferredoxin)"/>
    <property type="evidence" value="ECO:0007669"/>
    <property type="project" value="UniProtKB-EC"/>
</dbReference>
<evidence type="ECO:0000259" key="8">
    <source>
        <dbReference type="Pfam" id="PF04551"/>
    </source>
</evidence>
<dbReference type="GO" id="GO:0005506">
    <property type="term" value="F:iron ion binding"/>
    <property type="evidence" value="ECO:0007669"/>
    <property type="project" value="InterPro"/>
</dbReference>
<accession>A0A7V5HZW0</accession>
<feature type="domain" description="IspG C-terminal" evidence="9">
    <location>
        <begin position="223"/>
        <end position="309"/>
    </location>
</feature>
<evidence type="ECO:0000259" key="9">
    <source>
        <dbReference type="Pfam" id="PF26540"/>
    </source>
</evidence>
<dbReference type="InterPro" id="IPR045854">
    <property type="entry name" value="NO2/SO3_Rdtase_4Fe4S_sf"/>
</dbReference>
<proteinExistence type="predicted"/>
<dbReference type="Proteomes" id="UP000886070">
    <property type="component" value="Unassembled WGS sequence"/>
</dbReference>
<keyword evidence="6" id="KW-0411">Iron-sulfur</keyword>
<dbReference type="AlphaFoldDB" id="A0A7V5HZW0"/>
<feature type="domain" description="IspG TIM-barrel" evidence="8">
    <location>
        <begin position="2"/>
        <end position="208"/>
    </location>
</feature>
<keyword evidence="7" id="KW-0414">Isoprene biosynthesis</keyword>
<evidence type="ECO:0000256" key="5">
    <source>
        <dbReference type="ARBA" id="ARBA00023004"/>
    </source>
</evidence>
<keyword evidence="5" id="KW-0408">Iron</keyword>
<dbReference type="Gene3D" id="3.20.20.20">
    <property type="entry name" value="Dihydropteroate synthase-like"/>
    <property type="match status" value="1"/>
</dbReference>
<dbReference type="Pfam" id="PF04551">
    <property type="entry name" value="GcpE"/>
    <property type="match status" value="1"/>
</dbReference>
<dbReference type="NCBIfam" id="TIGR00612">
    <property type="entry name" value="ispG_gcpE"/>
    <property type="match status" value="1"/>
</dbReference>
<dbReference type="Gene3D" id="3.30.413.10">
    <property type="entry name" value="Sulfite Reductase Hemoprotein, domain 1"/>
    <property type="match status" value="1"/>
</dbReference>
<dbReference type="InterPro" id="IPR016425">
    <property type="entry name" value="IspG_bac"/>
</dbReference>
<dbReference type="InterPro" id="IPR058579">
    <property type="entry name" value="IspG_C"/>
</dbReference>
<comment type="caution">
    <text evidence="10">The sequence shown here is derived from an EMBL/GenBank/DDBJ whole genome shotgun (WGS) entry which is preliminary data.</text>
</comment>
<name>A0A7V5HZW0_UNCAE</name>
<dbReference type="SUPFAM" id="SSF56014">
    <property type="entry name" value="Nitrite and sulphite reductase 4Fe-4S domain-like"/>
    <property type="match status" value="1"/>
</dbReference>
<evidence type="ECO:0000256" key="6">
    <source>
        <dbReference type="ARBA" id="ARBA00023014"/>
    </source>
</evidence>
<dbReference type="GO" id="GO:0016114">
    <property type="term" value="P:terpenoid biosynthetic process"/>
    <property type="evidence" value="ECO:0007669"/>
    <property type="project" value="InterPro"/>
</dbReference>
<dbReference type="InterPro" id="IPR004588">
    <property type="entry name" value="IspG_bac-typ"/>
</dbReference>
<organism evidence="10">
    <name type="scientific">Aerophobetes bacterium</name>
    <dbReference type="NCBI Taxonomy" id="2030807"/>
    <lineage>
        <taxon>Bacteria</taxon>
        <taxon>Candidatus Aerophobota</taxon>
    </lineage>
</organism>
<keyword evidence="2" id="KW-0004">4Fe-4S</keyword>
<comment type="cofactor">
    <cofactor evidence="1">
        <name>[4Fe-4S] cluster</name>
        <dbReference type="ChEBI" id="CHEBI:49883"/>
    </cofactor>
</comment>
<dbReference type="GO" id="GO:0051539">
    <property type="term" value="F:4 iron, 4 sulfur cluster binding"/>
    <property type="evidence" value="ECO:0007669"/>
    <property type="project" value="UniProtKB-KW"/>
</dbReference>
<dbReference type="EC" id="1.17.7.1" evidence="10"/>
<keyword evidence="3" id="KW-0479">Metal-binding</keyword>
<sequence length="320" mass="35011">EGAKLVRIAVPNIKAARNISFIREKVNLPLVADVHFNYRLALEAIDRGIDKVRINPGNLSFKEIALIAKKAKENRIPLRVGVNSGSLPKELIKKISNFKGKKEERIRVIAEGMVDTALNCIRMLEDEGFEDIVVSLKSSEIPVTILSNKIIAEKIPYPIHLGITATGPPPEGIIKSAIGIGALLSEGIGDTIRVSLTGTSVEEVRIAYKILKHLNIIDSGPVIITCPTCGRCRGDVEVIAQELLKVVEDIHFPIKIAVMGCEVNGPGEAMEADIGIACTKQGGVLFKKGRLLNKVKKDRILEALVREINQMEKELKENLK</sequence>
<dbReference type="Pfam" id="PF26540">
    <property type="entry name" value="GcpE_C"/>
    <property type="match status" value="1"/>
</dbReference>
<evidence type="ECO:0000256" key="2">
    <source>
        <dbReference type="ARBA" id="ARBA00022485"/>
    </source>
</evidence>
<dbReference type="InterPro" id="IPR058578">
    <property type="entry name" value="IspG_TIM"/>
</dbReference>
<dbReference type="PIRSF" id="PIRSF004640">
    <property type="entry name" value="IspG"/>
    <property type="match status" value="1"/>
</dbReference>